<dbReference type="InterPro" id="IPR012334">
    <property type="entry name" value="Pectin_lyas_fold"/>
</dbReference>
<evidence type="ECO:0000313" key="1">
    <source>
        <dbReference type="EMBL" id="GMM60911.1"/>
    </source>
</evidence>
<keyword evidence="2" id="KW-1185">Reference proteome</keyword>
<reference evidence="1 2" key="1">
    <citation type="submission" date="2023-06" db="EMBL/GenBank/DDBJ databases">
        <title>Draft genome sequence of Novosphingobium sp. strain IK01.</title>
        <authorList>
            <person name="Hatamoto M."/>
            <person name="Ikarashi T."/>
            <person name="Yamaguchi T."/>
        </authorList>
    </citation>
    <scope>NUCLEOTIDE SEQUENCE [LARGE SCALE GENOMIC DNA]</scope>
    <source>
        <strain evidence="1 2">IK01</strain>
    </source>
</reference>
<dbReference type="Gene3D" id="2.160.20.10">
    <property type="entry name" value="Single-stranded right-handed beta-helix, Pectin lyase-like"/>
    <property type="match status" value="1"/>
</dbReference>
<dbReference type="SUPFAM" id="SSF51126">
    <property type="entry name" value="Pectin lyase-like"/>
    <property type="match status" value="1"/>
</dbReference>
<gene>
    <name evidence="1" type="ORF">NUTIK01_16880</name>
</gene>
<name>A0ABQ6P9Y5_9SPHN</name>
<organism evidence="1 2">
    <name type="scientific">Novosphingobium pituita</name>
    <dbReference type="NCBI Taxonomy" id="3056842"/>
    <lineage>
        <taxon>Bacteria</taxon>
        <taxon>Pseudomonadati</taxon>
        <taxon>Pseudomonadota</taxon>
        <taxon>Alphaproteobacteria</taxon>
        <taxon>Sphingomonadales</taxon>
        <taxon>Sphingomonadaceae</taxon>
        <taxon>Novosphingobium</taxon>
    </lineage>
</organism>
<evidence type="ECO:0000313" key="2">
    <source>
        <dbReference type="Proteomes" id="UP001187221"/>
    </source>
</evidence>
<accession>A0ABQ6P9Y5</accession>
<dbReference type="InterPro" id="IPR011050">
    <property type="entry name" value="Pectin_lyase_fold/virulence"/>
</dbReference>
<dbReference type="EMBL" id="BTFW01000001">
    <property type="protein sequence ID" value="GMM60911.1"/>
    <property type="molecule type" value="Genomic_DNA"/>
</dbReference>
<proteinExistence type="predicted"/>
<dbReference type="Proteomes" id="UP001187221">
    <property type="component" value="Unassembled WGS sequence"/>
</dbReference>
<sequence length="509" mass="53826">MLRHQAISLRQFGATLDGKSDDTPAFVRALAAGVHALLVDGPARVTGTICVDRPLAIFGSGAGPHLVWDGMPRDAIFTVRRQDNDPALFVHDVALAGLHAVRADGQAPGGMLVRAINVRGLTIADCRMMRMSLAYVSHARMSAYDRTKGSETVDPAVLAGFSASDVNDLNEDIAILGNEVDYGTYMGSIIRFNFARRVLVQGNKGRFARISWWGGGAKRLQGGMPQFLRRVRDVYIADNTISNVNGGIYGNNGQSIAVVRNMVSDTTDVGIDFEGCIDCIATLNHCRNAGNFVYSAFYMARNVRFERNYGEQDGSAADINDRLGSDPIGTPRGVCLAALRGAGFANTPDVIDVTFADNTFVFSGHDGLGRCLSGAFNRLAFIGNTMRNVVCDISTRTGEAVILTGNRLNFDKSATNPVTMLAASAAKGQISDNIVTIEAAQPAGSVAIAYAFPGNGPTDIALTNNLVQGAHPLPIAVAASGARLSGNRGAPVRTGAISGATVLIPKFSE</sequence>
<comment type="caution">
    <text evidence="1">The sequence shown here is derived from an EMBL/GenBank/DDBJ whole genome shotgun (WGS) entry which is preliminary data.</text>
</comment>
<protein>
    <recommendedName>
        <fullName evidence="3">Right handed beta helix domain-containing protein</fullName>
    </recommendedName>
</protein>
<evidence type="ECO:0008006" key="3">
    <source>
        <dbReference type="Google" id="ProtNLM"/>
    </source>
</evidence>